<gene>
    <name evidence="1" type="ORF">AB406_0861</name>
</gene>
<dbReference type="AlphaFoldDB" id="A0A1S7DRS5"/>
<dbReference type="RefSeq" id="WP_079207085.1">
    <property type="nucleotide sequence ID" value="NZ_CP011859.1"/>
</dbReference>
<evidence type="ECO:0000313" key="2">
    <source>
        <dbReference type="Proteomes" id="UP000189883"/>
    </source>
</evidence>
<proteinExistence type="predicted"/>
<dbReference type="EMBL" id="CP011859">
    <property type="protein sequence ID" value="AQY21817.1"/>
    <property type="molecule type" value="Genomic_DNA"/>
</dbReference>
<accession>A0A1S7DRS5</accession>
<name>A0A1S7DRS5_RIEAN</name>
<evidence type="ECO:0008006" key="3">
    <source>
        <dbReference type="Google" id="ProtNLM"/>
    </source>
</evidence>
<reference evidence="1 2" key="1">
    <citation type="submission" date="2015-06" db="EMBL/GenBank/DDBJ databases">
        <title>R. anatipestifer strain HXb2 is the most virulent strain so far, and the genome sequence would help us uncover the pathogenesis.</title>
        <authorList>
            <person name="Hu Q."/>
            <person name="Qi J."/>
            <person name="Bo H."/>
            <person name="Liu G."/>
            <person name="Tao M."/>
            <person name="Ding Y."/>
            <person name="Xue Y."/>
        </authorList>
    </citation>
    <scope>NUCLEOTIDE SEQUENCE [LARGE SCALE GENOMIC DNA]</scope>
    <source>
        <strain evidence="1 2">HXb2</strain>
    </source>
</reference>
<organism evidence="1 2">
    <name type="scientific">Riemerella anatipestifer</name>
    <name type="common">Moraxella anatipestifer</name>
    <dbReference type="NCBI Taxonomy" id="34085"/>
    <lineage>
        <taxon>Bacteria</taxon>
        <taxon>Pseudomonadati</taxon>
        <taxon>Bacteroidota</taxon>
        <taxon>Flavobacteriia</taxon>
        <taxon>Flavobacteriales</taxon>
        <taxon>Weeksellaceae</taxon>
        <taxon>Riemerella</taxon>
    </lineage>
</organism>
<evidence type="ECO:0000313" key="1">
    <source>
        <dbReference type="EMBL" id="AQY21817.1"/>
    </source>
</evidence>
<protein>
    <recommendedName>
        <fullName evidence="3">Outer membrane protein beta-barrel domain-containing protein</fullName>
    </recommendedName>
</protein>
<sequence length="171" mass="19177">MKKLTLLIGLASTLCFGQEGGKVEPTAYNVQIGFVGAWVNTEVGLADQLALRTELGTMPKWYVGTGTAWFLDASVEPRYYYNIKKRAEKGRDTSSNAANFLTVGISYRPEKSFSSNYTDYSSISIVPKWGIRRNLGNNLHYEVGAGLGFRHEFNNRNYGEIDLHLRLGYSF</sequence>
<dbReference type="Proteomes" id="UP000189883">
    <property type="component" value="Chromosome"/>
</dbReference>